<evidence type="ECO:0000313" key="2">
    <source>
        <dbReference type="Proteomes" id="UP001610563"/>
    </source>
</evidence>
<organism evidence="1 2">
    <name type="scientific">Aspergillus keveii</name>
    <dbReference type="NCBI Taxonomy" id="714993"/>
    <lineage>
        <taxon>Eukaryota</taxon>
        <taxon>Fungi</taxon>
        <taxon>Dikarya</taxon>
        <taxon>Ascomycota</taxon>
        <taxon>Pezizomycotina</taxon>
        <taxon>Eurotiomycetes</taxon>
        <taxon>Eurotiomycetidae</taxon>
        <taxon>Eurotiales</taxon>
        <taxon>Aspergillaceae</taxon>
        <taxon>Aspergillus</taxon>
        <taxon>Aspergillus subgen. Nidulantes</taxon>
    </lineage>
</organism>
<evidence type="ECO:0000313" key="1">
    <source>
        <dbReference type="EMBL" id="KAL2798614.1"/>
    </source>
</evidence>
<gene>
    <name evidence="1" type="ORF">BJX66DRAFT_35959</name>
</gene>
<proteinExistence type="predicted"/>
<name>A0ABR4GJ59_9EURO</name>
<reference evidence="1 2" key="1">
    <citation type="submission" date="2024-07" db="EMBL/GenBank/DDBJ databases">
        <title>Section-level genome sequencing and comparative genomics of Aspergillus sections Usti and Cavernicolus.</title>
        <authorList>
            <consortium name="Lawrence Berkeley National Laboratory"/>
            <person name="Nybo J.L."/>
            <person name="Vesth T.C."/>
            <person name="Theobald S."/>
            <person name="Frisvad J.C."/>
            <person name="Larsen T.O."/>
            <person name="Kjaerboelling I."/>
            <person name="Rothschild-Mancinelli K."/>
            <person name="Lyhne E.K."/>
            <person name="Kogle M.E."/>
            <person name="Barry K."/>
            <person name="Clum A."/>
            <person name="Na H."/>
            <person name="Ledsgaard L."/>
            <person name="Lin J."/>
            <person name="Lipzen A."/>
            <person name="Kuo A."/>
            <person name="Riley R."/>
            <person name="Mondo S."/>
            <person name="Labutti K."/>
            <person name="Haridas S."/>
            <person name="Pangalinan J."/>
            <person name="Salamov A.A."/>
            <person name="Simmons B.A."/>
            <person name="Magnuson J.K."/>
            <person name="Chen J."/>
            <person name="Drula E."/>
            <person name="Henrissat B."/>
            <person name="Wiebenga A."/>
            <person name="Lubbers R.J."/>
            <person name="Gomes A.C."/>
            <person name="Makela M.R."/>
            <person name="Stajich J."/>
            <person name="Grigoriev I.V."/>
            <person name="Mortensen U.H."/>
            <person name="De Vries R.P."/>
            <person name="Baker S.E."/>
            <person name="Andersen M.R."/>
        </authorList>
    </citation>
    <scope>NUCLEOTIDE SEQUENCE [LARGE SCALE GENOMIC DNA]</scope>
    <source>
        <strain evidence="1 2">CBS 209.92</strain>
    </source>
</reference>
<dbReference type="Proteomes" id="UP001610563">
    <property type="component" value="Unassembled WGS sequence"/>
</dbReference>
<sequence length="150" mass="17477">MRHLMAYSRYPAKYYQILNGKELVFRSDMRPAPRYLYFRYLMAYIYNSIRPTVNQVLDLEQNIWRTAVPQPLVRRSLLRLLATKYEFSKTFCDNIDSVSFETSEGSHARTSEQELMMISALVSGVLELVDEVFCYSTASESNSDDSEDPN</sequence>
<accession>A0ABR4GJ59</accession>
<protein>
    <submittedName>
        <fullName evidence="1">Uncharacterized protein</fullName>
    </submittedName>
</protein>
<dbReference type="EMBL" id="JBFTWV010000012">
    <property type="protein sequence ID" value="KAL2798614.1"/>
    <property type="molecule type" value="Genomic_DNA"/>
</dbReference>
<keyword evidence="2" id="KW-1185">Reference proteome</keyword>
<comment type="caution">
    <text evidence="1">The sequence shown here is derived from an EMBL/GenBank/DDBJ whole genome shotgun (WGS) entry which is preliminary data.</text>
</comment>